<feature type="signal peptide" evidence="4">
    <location>
        <begin position="1"/>
        <end position="30"/>
    </location>
</feature>
<accession>A0ABT5UXI9</accession>
<feature type="chain" id="PRO_5046626440" evidence="4">
    <location>
        <begin position="31"/>
        <end position="723"/>
    </location>
</feature>
<dbReference type="Gene3D" id="2.60.40.680">
    <property type="match status" value="1"/>
</dbReference>
<reference evidence="5 6" key="1">
    <citation type="submission" date="2023-02" db="EMBL/GenBank/DDBJ databases">
        <title>Comparative genome analysis of Eubacterium limosum species.</title>
        <authorList>
            <person name="Bak J.E."/>
        </authorList>
    </citation>
    <scope>NUCLEOTIDE SEQUENCE [LARGE SCALE GENOMIC DNA]</scope>
    <source>
        <strain evidence="5 6">KGMB01548</strain>
    </source>
</reference>
<evidence type="ECO:0000256" key="1">
    <source>
        <dbReference type="SAM" id="Coils"/>
    </source>
</evidence>
<name>A0ABT5UXI9_EUBLI</name>
<dbReference type="RefSeq" id="WP_227208754.1">
    <property type="nucleotide sequence ID" value="NZ_JAJCLO010000014.1"/>
</dbReference>
<dbReference type="SUPFAM" id="SSF49384">
    <property type="entry name" value="Carbohydrate-binding domain"/>
    <property type="match status" value="1"/>
</dbReference>
<keyword evidence="1" id="KW-0175">Coiled coil</keyword>
<feature type="coiled-coil region" evidence="1">
    <location>
        <begin position="219"/>
        <end position="246"/>
    </location>
</feature>
<dbReference type="EMBL" id="JAQSVD010000013">
    <property type="protein sequence ID" value="MDE1472267.1"/>
    <property type="molecule type" value="Genomic_DNA"/>
</dbReference>
<comment type="caution">
    <text evidence="5">The sequence shown here is derived from an EMBL/GenBank/DDBJ whole genome shotgun (WGS) entry which is preliminary data.</text>
</comment>
<gene>
    <name evidence="5" type="ORF">PTZ04_18590</name>
</gene>
<proteinExistence type="predicted"/>
<organism evidence="5 6">
    <name type="scientific">Eubacterium limosum</name>
    <dbReference type="NCBI Taxonomy" id="1736"/>
    <lineage>
        <taxon>Bacteria</taxon>
        <taxon>Bacillati</taxon>
        <taxon>Bacillota</taxon>
        <taxon>Clostridia</taxon>
        <taxon>Eubacteriales</taxon>
        <taxon>Eubacteriaceae</taxon>
        <taxon>Eubacterium</taxon>
    </lineage>
</organism>
<evidence type="ECO:0000256" key="3">
    <source>
        <dbReference type="SAM" id="Phobius"/>
    </source>
</evidence>
<keyword evidence="3" id="KW-0812">Transmembrane</keyword>
<feature type="compositionally biased region" description="Low complexity" evidence="2">
    <location>
        <begin position="668"/>
        <end position="688"/>
    </location>
</feature>
<dbReference type="Gene3D" id="1.20.1270.90">
    <property type="entry name" value="AF1782-like"/>
    <property type="match status" value="5"/>
</dbReference>
<evidence type="ECO:0000313" key="5">
    <source>
        <dbReference type="EMBL" id="MDE1472267.1"/>
    </source>
</evidence>
<keyword evidence="3" id="KW-1133">Transmembrane helix</keyword>
<evidence type="ECO:0000256" key="4">
    <source>
        <dbReference type="SAM" id="SignalP"/>
    </source>
</evidence>
<sequence>MIRKIGNRIISLAVAFCLVFSYLTLTPVHAEGLQPTGTLTLETDKTKVTPGDTFTVTLKSGDTKFESMKLAIHYDSAMVECVSYETKHSAALANDVTAKSYVRLTSASAVETAAPGGVLLTMIFKVKDNAIGTIAFEPEINFWKATNPDNPKVGLDIQYEMVNGADEIVSKLPPTDISALTDLIGKARGYSADQYTEASFAALVDAIKTSEAITEDNTKEEVQQQIDALQTAIDGLREAVDKTALQAAVKAVPEDYTATYTPETAAKVTAALEEANVLLNDRNLENTEANQKTIAAAATALNSAIEGLQAIPNKDTLKSKLDAANTMLNNTEAVYMNNDKETLKSEVAKAQGVFDNENATEEQVSGAINALDKAMAGMRFAADKEGFDEKIALIRENLSAADYTTSSWKAVQETLNAADQLSEKMEKGQVPLDDASKAYQAVENAVKALVPVAGEVEKTALDQAITNSKSLSKDHYTADSWKSVEDALDNAEKVKTNLSDTSKDQVVAATKALTAAISELVTVTVDEKTGVVVNGLPAGEKITVADKIKDKDALSDVDKAVKEAKEFANAKETKTLFLADIKPEVSENIDGTFTLTIPLNKDQLDYDVYYVGHKDDKTGEFTWTAVTPKDGKIVLQVTSFSEFTVVGMINPEAPKPSTNPNDGNTTESNINGAANGQSGSNSSGQNAGTGLAENQSNSLLLASGALILAVAGLIAYKKKYYTK</sequence>
<protein>
    <submittedName>
        <fullName evidence="5">Uncharacterized protein</fullName>
    </submittedName>
</protein>
<dbReference type="Proteomes" id="UP001215087">
    <property type="component" value="Unassembled WGS sequence"/>
</dbReference>
<evidence type="ECO:0000313" key="6">
    <source>
        <dbReference type="Proteomes" id="UP001215087"/>
    </source>
</evidence>
<dbReference type="Pfam" id="PF07554">
    <property type="entry name" value="FIVAR"/>
    <property type="match status" value="5"/>
</dbReference>
<keyword evidence="4" id="KW-0732">Signal</keyword>
<dbReference type="CDD" id="cd08547">
    <property type="entry name" value="Type_II_cohesin"/>
    <property type="match status" value="1"/>
</dbReference>
<evidence type="ECO:0000256" key="2">
    <source>
        <dbReference type="SAM" id="MobiDB-lite"/>
    </source>
</evidence>
<dbReference type="InterPro" id="IPR008965">
    <property type="entry name" value="CBM2/CBM3_carb-bd_dom_sf"/>
</dbReference>
<feature type="transmembrane region" description="Helical" evidence="3">
    <location>
        <begin position="699"/>
        <end position="716"/>
    </location>
</feature>
<keyword evidence="3" id="KW-0472">Membrane</keyword>
<keyword evidence="6" id="KW-1185">Reference proteome</keyword>
<feature type="region of interest" description="Disordered" evidence="2">
    <location>
        <begin position="651"/>
        <end position="690"/>
    </location>
</feature>
<feature type="compositionally biased region" description="Polar residues" evidence="2">
    <location>
        <begin position="656"/>
        <end position="667"/>
    </location>
</feature>